<dbReference type="InterPro" id="IPR023415">
    <property type="entry name" value="LDLR_class-A_CS"/>
</dbReference>
<dbReference type="CDD" id="cd00112">
    <property type="entry name" value="LDLa"/>
    <property type="match status" value="1"/>
</dbReference>
<keyword evidence="5 10" id="KW-0472">Membrane</keyword>
<dbReference type="CDD" id="cd00037">
    <property type="entry name" value="CLECT"/>
    <property type="match status" value="1"/>
</dbReference>
<evidence type="ECO:0000256" key="5">
    <source>
        <dbReference type="ARBA" id="ARBA00023136"/>
    </source>
</evidence>
<dbReference type="EMBL" id="JAWZYT010000682">
    <property type="protein sequence ID" value="KAK4320236.1"/>
    <property type="molecule type" value="Genomic_DNA"/>
</dbReference>
<dbReference type="Gene3D" id="2.70.170.10">
    <property type="entry name" value="Neurotransmitter-gated ion-channel ligand-binding domain"/>
    <property type="match status" value="1"/>
</dbReference>
<comment type="caution">
    <text evidence="9">Lacks conserved residue(s) required for the propagation of feature annotation.</text>
</comment>
<feature type="transmembrane region" description="Helical" evidence="10">
    <location>
        <begin position="727"/>
        <end position="749"/>
    </location>
</feature>
<gene>
    <name evidence="14" type="ORF">Pmani_008887</name>
</gene>
<feature type="transmembrane region" description="Helical" evidence="10">
    <location>
        <begin position="786"/>
        <end position="807"/>
    </location>
</feature>
<dbReference type="PROSITE" id="PS00236">
    <property type="entry name" value="NEUROTR_ION_CHANNEL"/>
    <property type="match status" value="1"/>
</dbReference>
<dbReference type="InterPro" id="IPR006029">
    <property type="entry name" value="Neurotrans-gated_channel_TM"/>
</dbReference>
<dbReference type="SMART" id="SM00034">
    <property type="entry name" value="CLECT"/>
    <property type="match status" value="1"/>
</dbReference>
<keyword evidence="4" id="KW-0106">Calcium</keyword>
<comment type="subcellular location">
    <subcellularLocation>
        <location evidence="2">Membrane</location>
        <topology evidence="2">Multi-pass membrane protein</topology>
    </subcellularLocation>
</comment>
<dbReference type="InterPro" id="IPR001304">
    <property type="entry name" value="C-type_lectin-like"/>
</dbReference>
<dbReference type="Pfam" id="PF00057">
    <property type="entry name" value="Ldl_recept_a"/>
    <property type="match status" value="1"/>
</dbReference>
<dbReference type="Proteomes" id="UP001292094">
    <property type="component" value="Unassembled WGS sequence"/>
</dbReference>
<evidence type="ECO:0000256" key="1">
    <source>
        <dbReference type="ARBA" id="ARBA00001913"/>
    </source>
</evidence>
<evidence type="ECO:0000256" key="7">
    <source>
        <dbReference type="ARBA" id="ARBA00023180"/>
    </source>
</evidence>
<dbReference type="SUPFAM" id="SSF57424">
    <property type="entry name" value="LDL receptor-like module"/>
    <property type="match status" value="1"/>
</dbReference>
<evidence type="ECO:0000259" key="12">
    <source>
        <dbReference type="PROSITE" id="PS50041"/>
    </source>
</evidence>
<dbReference type="InterPro" id="IPR036719">
    <property type="entry name" value="Neuro-gated_channel_TM_sf"/>
</dbReference>
<dbReference type="SMART" id="SM00192">
    <property type="entry name" value="LDLa"/>
    <property type="match status" value="1"/>
</dbReference>
<dbReference type="GO" id="GO:0005230">
    <property type="term" value="F:extracellular ligand-gated monoatomic ion channel activity"/>
    <property type="evidence" value="ECO:0007669"/>
    <property type="project" value="InterPro"/>
</dbReference>
<keyword evidence="6 8" id="KW-1015">Disulfide bond</keyword>
<feature type="disulfide bond" evidence="8">
    <location>
        <begin position="472"/>
        <end position="484"/>
    </location>
</feature>
<dbReference type="SUPFAM" id="SSF49899">
    <property type="entry name" value="Concanavalin A-like lectins/glucanases"/>
    <property type="match status" value="1"/>
</dbReference>
<evidence type="ECO:0000256" key="11">
    <source>
        <dbReference type="SAM" id="SignalP"/>
    </source>
</evidence>
<dbReference type="SMART" id="SM00159">
    <property type="entry name" value="PTX"/>
    <property type="match status" value="1"/>
</dbReference>
<dbReference type="SUPFAM" id="SSF90112">
    <property type="entry name" value="Neurotransmitter-gated ion-channel transmembrane pore"/>
    <property type="match status" value="1"/>
</dbReference>
<protein>
    <submittedName>
        <fullName evidence="14">Uncharacterized protein</fullName>
    </submittedName>
</protein>
<feature type="transmembrane region" description="Helical" evidence="10">
    <location>
        <begin position="756"/>
        <end position="774"/>
    </location>
</feature>
<evidence type="ECO:0000256" key="9">
    <source>
        <dbReference type="PROSITE-ProRule" id="PRU01172"/>
    </source>
</evidence>
<evidence type="ECO:0000256" key="8">
    <source>
        <dbReference type="PROSITE-ProRule" id="PRU00124"/>
    </source>
</evidence>
<dbReference type="InterPro" id="IPR036734">
    <property type="entry name" value="Neur_chan_lig-bd_sf"/>
</dbReference>
<dbReference type="SUPFAM" id="SSF63712">
    <property type="entry name" value="Nicotinic receptor ligand binding domain-like"/>
    <property type="match status" value="1"/>
</dbReference>
<dbReference type="AlphaFoldDB" id="A0AAE1Q5F8"/>
<dbReference type="Gene3D" id="3.10.100.10">
    <property type="entry name" value="Mannose-Binding Protein A, subunit A"/>
    <property type="match status" value="1"/>
</dbReference>
<dbReference type="InterPro" id="IPR038050">
    <property type="entry name" value="Neuro_actylchol_rec"/>
</dbReference>
<feature type="disulfide bond" evidence="8">
    <location>
        <begin position="479"/>
        <end position="497"/>
    </location>
</feature>
<evidence type="ECO:0000256" key="2">
    <source>
        <dbReference type="ARBA" id="ARBA00004141"/>
    </source>
</evidence>
<reference evidence="14" key="1">
    <citation type="submission" date="2023-11" db="EMBL/GenBank/DDBJ databases">
        <title>Genome assemblies of two species of porcelain crab, Petrolisthes cinctipes and Petrolisthes manimaculis (Anomura: Porcellanidae).</title>
        <authorList>
            <person name="Angst P."/>
        </authorList>
    </citation>
    <scope>NUCLEOTIDE SEQUENCE</scope>
    <source>
        <strain evidence="14">PB745_02</strain>
        <tissue evidence="14">Gill</tissue>
    </source>
</reference>
<dbReference type="GO" id="GO:0016020">
    <property type="term" value="C:membrane"/>
    <property type="evidence" value="ECO:0007669"/>
    <property type="project" value="UniProtKB-SubCell"/>
</dbReference>
<name>A0AAE1Q5F8_9EUCA</name>
<feature type="domain" description="Pentraxin (PTX)" evidence="13">
    <location>
        <begin position="36"/>
        <end position="240"/>
    </location>
</feature>
<dbReference type="InterPro" id="IPR013320">
    <property type="entry name" value="ConA-like_dom_sf"/>
</dbReference>
<dbReference type="Pfam" id="PF02931">
    <property type="entry name" value="Neur_chan_LBD"/>
    <property type="match status" value="1"/>
</dbReference>
<keyword evidence="10" id="KW-0812">Transmembrane</keyword>
<keyword evidence="3" id="KW-0479">Metal-binding</keyword>
<evidence type="ECO:0000256" key="4">
    <source>
        <dbReference type="ARBA" id="ARBA00022837"/>
    </source>
</evidence>
<keyword evidence="15" id="KW-1185">Reference proteome</keyword>
<feature type="disulfide bond" evidence="8">
    <location>
        <begin position="491"/>
        <end position="506"/>
    </location>
</feature>
<evidence type="ECO:0000256" key="3">
    <source>
        <dbReference type="ARBA" id="ARBA00022723"/>
    </source>
</evidence>
<dbReference type="PROSITE" id="PS50068">
    <property type="entry name" value="LDLRA_2"/>
    <property type="match status" value="1"/>
</dbReference>
<dbReference type="PRINTS" id="PR00895">
    <property type="entry name" value="PENTAXIN"/>
</dbReference>
<keyword evidence="7" id="KW-0325">Glycoprotein</keyword>
<comment type="caution">
    <text evidence="14">The sequence shown here is derived from an EMBL/GenBank/DDBJ whole genome shotgun (WGS) entry which is preliminary data.</text>
</comment>
<dbReference type="Gene3D" id="2.60.120.200">
    <property type="match status" value="1"/>
</dbReference>
<organism evidence="14 15">
    <name type="scientific">Petrolisthes manimaculis</name>
    <dbReference type="NCBI Taxonomy" id="1843537"/>
    <lineage>
        <taxon>Eukaryota</taxon>
        <taxon>Metazoa</taxon>
        <taxon>Ecdysozoa</taxon>
        <taxon>Arthropoda</taxon>
        <taxon>Crustacea</taxon>
        <taxon>Multicrustacea</taxon>
        <taxon>Malacostraca</taxon>
        <taxon>Eumalacostraca</taxon>
        <taxon>Eucarida</taxon>
        <taxon>Decapoda</taxon>
        <taxon>Pleocyemata</taxon>
        <taxon>Anomura</taxon>
        <taxon>Galatheoidea</taxon>
        <taxon>Porcellanidae</taxon>
        <taxon>Petrolisthes</taxon>
    </lineage>
</organism>
<dbReference type="InterPro" id="IPR051360">
    <property type="entry name" value="Neuronal_Pentraxin_Related"/>
</dbReference>
<dbReference type="InterPro" id="IPR036055">
    <property type="entry name" value="LDL_receptor-like_sf"/>
</dbReference>
<dbReference type="InterPro" id="IPR006202">
    <property type="entry name" value="Neur_chan_lig-bd"/>
</dbReference>
<dbReference type="PANTHER" id="PTHR19277">
    <property type="entry name" value="PENTRAXIN"/>
    <property type="match status" value="1"/>
</dbReference>
<dbReference type="InterPro" id="IPR016186">
    <property type="entry name" value="C-type_lectin-like/link_sf"/>
</dbReference>
<dbReference type="PANTHER" id="PTHR19277:SF161">
    <property type="entry name" value="LAMININ G DOMAIN-CONTAINING PROTEIN"/>
    <property type="match status" value="1"/>
</dbReference>
<proteinExistence type="predicted"/>
<sequence>MASLWNRQTGMLVVIYLVATPSSAQSGEGKAGIGKVLELQASGEPSDSSHARLATPLPSLASFTLCYMIKLNRFREESTFLSYAISDDRDNEFRIDHRETGYKVSLQGHWAISQLASPLRTWAHFCFSYNKATSQWTMYLNGEQRAQGSFPKATTSLPPGGAFIIGQEQDSFGGGFQRDQSFSGEVTGLNIWSSVLTPPRLSQVWSCNGSEEGDLLAWSSSTWILEGEAMWLLLPLSDLCRSPSRTINIFPDRFSLAQARHLCRVMGGSIMVPLSNEENSWLYETTKNDSLTCSGGMGSSYLWLGATDADQEGKWVKLETGRPLSWLGPWRGDKPNGGTQENCMVMLTGNFPGLWSDIACLETYSFCVPCESAQSTTIYLKGPAVCKYSPFNHQYQLGEMKGGRPSLKGFFHSDIYWDNGVWLLQSLKVNATAWHRPVKEGIYPFGTYPWTLGGDICEMSSGTVVNLTLSVCGRGQFTCADGNCVDLSQRCDLRVDCSDQSDEVECSLVDIPSGYSTVIPPPPTNVSHPVPIHFVIRIIAFPSIATQDQTITTILQLSLRWKDVRLNYLNLKTVRSLNLLEPRDVKSIWTPRVFFVNAKGNVFTNLAQGSRVECVLGGPSMPGPPHLPKEVNLFPGSDTSLEMSQMYSASYTCDFYLAMFPFDSQVCQLNFTLVSAAASYMVLDPRRAYYTGPKFLIEYEIGEVRMEVEDDEEFSTLVVYVRFSRRYTFYLVTLYIPTVLLILIAYATFFFNPDDFNSRVVVAVTSLLVLTSLLTQTSNALPKTSYFKLIDVWLFFSIVIIFLVILLQTLVNFSKPSSSDHTFVPSFLTSLMAKLWLRCGNNDKSAITKVRSANLKQDEDKIRAPSHQLSPRLPPNKREEQELRQKRKRMWGVREWDNNWDGIGIRGGQEVNMALMVKSRIIIPIIYLIFNIVYWTIALQQTYNQ</sequence>
<feature type="chain" id="PRO_5042031567" evidence="11">
    <location>
        <begin position="25"/>
        <end position="945"/>
    </location>
</feature>
<dbReference type="InterPro" id="IPR018000">
    <property type="entry name" value="Neurotransmitter_ion_chnl_CS"/>
</dbReference>
<comment type="cofactor">
    <cofactor evidence="1">
        <name>Ca(2+)</name>
        <dbReference type="ChEBI" id="CHEBI:29108"/>
    </cofactor>
</comment>
<evidence type="ECO:0000256" key="10">
    <source>
        <dbReference type="SAM" id="Phobius"/>
    </source>
</evidence>
<dbReference type="InterPro" id="IPR016187">
    <property type="entry name" value="CTDL_fold"/>
</dbReference>
<evidence type="ECO:0000313" key="15">
    <source>
        <dbReference type="Proteomes" id="UP001292094"/>
    </source>
</evidence>
<feature type="signal peptide" evidence="11">
    <location>
        <begin position="1"/>
        <end position="24"/>
    </location>
</feature>
<dbReference type="Gene3D" id="4.10.400.10">
    <property type="entry name" value="Low-density Lipoprotein Receptor"/>
    <property type="match status" value="1"/>
</dbReference>
<feature type="transmembrane region" description="Helical" evidence="10">
    <location>
        <begin position="921"/>
        <end position="939"/>
    </location>
</feature>
<accession>A0AAE1Q5F8</accession>
<keyword evidence="10" id="KW-1133">Transmembrane helix</keyword>
<dbReference type="SUPFAM" id="SSF56436">
    <property type="entry name" value="C-type lectin-like"/>
    <property type="match status" value="1"/>
</dbReference>
<evidence type="ECO:0000256" key="6">
    <source>
        <dbReference type="ARBA" id="ARBA00023157"/>
    </source>
</evidence>
<dbReference type="Pfam" id="PF00059">
    <property type="entry name" value="Lectin_C"/>
    <property type="match status" value="1"/>
</dbReference>
<dbReference type="InterPro" id="IPR001759">
    <property type="entry name" value="PTX_dom"/>
</dbReference>
<dbReference type="GO" id="GO:0046872">
    <property type="term" value="F:metal ion binding"/>
    <property type="evidence" value="ECO:0007669"/>
    <property type="project" value="UniProtKB-KW"/>
</dbReference>
<dbReference type="Pfam" id="PF02932">
    <property type="entry name" value="Neur_chan_memb"/>
    <property type="match status" value="1"/>
</dbReference>
<dbReference type="InterPro" id="IPR002172">
    <property type="entry name" value="LDrepeatLR_classA_rpt"/>
</dbReference>
<dbReference type="PROSITE" id="PS50041">
    <property type="entry name" value="C_TYPE_LECTIN_2"/>
    <property type="match status" value="1"/>
</dbReference>
<keyword evidence="11" id="KW-0732">Signal</keyword>
<dbReference type="Gene3D" id="1.20.58.390">
    <property type="entry name" value="Neurotransmitter-gated ion-channel transmembrane domain"/>
    <property type="match status" value="1"/>
</dbReference>
<evidence type="ECO:0000259" key="13">
    <source>
        <dbReference type="PROSITE" id="PS51828"/>
    </source>
</evidence>
<feature type="domain" description="C-type lectin" evidence="12">
    <location>
        <begin position="242"/>
        <end position="369"/>
    </location>
</feature>
<evidence type="ECO:0000313" key="14">
    <source>
        <dbReference type="EMBL" id="KAK4320236.1"/>
    </source>
</evidence>
<dbReference type="Pfam" id="PF00354">
    <property type="entry name" value="Pentaxin"/>
    <property type="match status" value="1"/>
</dbReference>
<dbReference type="PROSITE" id="PS51828">
    <property type="entry name" value="PTX_2"/>
    <property type="match status" value="1"/>
</dbReference>
<dbReference type="PROSITE" id="PS01209">
    <property type="entry name" value="LDLRA_1"/>
    <property type="match status" value="1"/>
</dbReference>